<feature type="compositionally biased region" description="Polar residues" evidence="1">
    <location>
        <begin position="290"/>
        <end position="302"/>
    </location>
</feature>
<feature type="region of interest" description="Disordered" evidence="1">
    <location>
        <begin position="244"/>
        <end position="372"/>
    </location>
</feature>
<feature type="region of interest" description="Disordered" evidence="1">
    <location>
        <begin position="1"/>
        <end position="67"/>
    </location>
</feature>
<dbReference type="AlphaFoldDB" id="A0AAD6Y7W7"/>
<comment type="caution">
    <text evidence="2">The sequence shown here is derived from an EMBL/GenBank/DDBJ whole genome shotgun (WGS) entry which is preliminary data.</text>
</comment>
<sequence>MAIPDSHIDPALRPTAPSVGSHVEAPITPSTFTTTDTIASRRDANTSHADATRTSDQPLLPADPLRDARGRPTIMREEYTDHRRASVGINTRRASGGRTSGVATEPLLQADPPLNTFQQPTLSRDAYLAHLGQFKVKKQLLAACKAHAIRYGKTTTVATLKERLAEFWFPSSTSGHSSRRPAHHSSAQATVQEIITQIPASTPRLAPKHSTRPFAAGAHEILDSALGSTSDPILAAPPAGSHLVRAPAPTRGELGSGVPLLVSTAPCARPPHASTSTRQAPSRTHDSHTGVGSSRHVTSAHLQSGPGLQDTPIDRANSSIAAGSEKTGSPALPVCPSHEPFANSAHGIDSLPFDTGEPSEGSARPGEPIDIVPVVVDPDDREVITLGSADNRRYLSA</sequence>
<evidence type="ECO:0000313" key="2">
    <source>
        <dbReference type="EMBL" id="KAJ7198511.1"/>
    </source>
</evidence>
<reference evidence="2" key="1">
    <citation type="submission" date="2023-03" db="EMBL/GenBank/DDBJ databases">
        <title>Massive genome expansion in bonnet fungi (Mycena s.s.) driven by repeated elements and novel gene families across ecological guilds.</title>
        <authorList>
            <consortium name="Lawrence Berkeley National Laboratory"/>
            <person name="Harder C.B."/>
            <person name="Miyauchi S."/>
            <person name="Viragh M."/>
            <person name="Kuo A."/>
            <person name="Thoen E."/>
            <person name="Andreopoulos B."/>
            <person name="Lu D."/>
            <person name="Skrede I."/>
            <person name="Drula E."/>
            <person name="Henrissat B."/>
            <person name="Morin E."/>
            <person name="Kohler A."/>
            <person name="Barry K."/>
            <person name="LaButti K."/>
            <person name="Morin E."/>
            <person name="Salamov A."/>
            <person name="Lipzen A."/>
            <person name="Mereny Z."/>
            <person name="Hegedus B."/>
            <person name="Baldrian P."/>
            <person name="Stursova M."/>
            <person name="Weitz H."/>
            <person name="Taylor A."/>
            <person name="Grigoriev I.V."/>
            <person name="Nagy L.G."/>
            <person name="Martin F."/>
            <person name="Kauserud H."/>
        </authorList>
    </citation>
    <scope>NUCLEOTIDE SEQUENCE</scope>
    <source>
        <strain evidence="2">9144</strain>
    </source>
</reference>
<evidence type="ECO:0000256" key="1">
    <source>
        <dbReference type="SAM" id="MobiDB-lite"/>
    </source>
</evidence>
<protein>
    <submittedName>
        <fullName evidence="2">Uncharacterized protein</fullName>
    </submittedName>
</protein>
<keyword evidence="3" id="KW-1185">Reference proteome</keyword>
<organism evidence="2 3">
    <name type="scientific">Mycena pura</name>
    <dbReference type="NCBI Taxonomy" id="153505"/>
    <lineage>
        <taxon>Eukaryota</taxon>
        <taxon>Fungi</taxon>
        <taxon>Dikarya</taxon>
        <taxon>Basidiomycota</taxon>
        <taxon>Agaricomycotina</taxon>
        <taxon>Agaricomycetes</taxon>
        <taxon>Agaricomycetidae</taxon>
        <taxon>Agaricales</taxon>
        <taxon>Marasmiineae</taxon>
        <taxon>Mycenaceae</taxon>
        <taxon>Mycena</taxon>
    </lineage>
</organism>
<dbReference type="Proteomes" id="UP001219525">
    <property type="component" value="Unassembled WGS sequence"/>
</dbReference>
<dbReference type="EMBL" id="JARJCW010000072">
    <property type="protein sequence ID" value="KAJ7198511.1"/>
    <property type="molecule type" value="Genomic_DNA"/>
</dbReference>
<feature type="compositionally biased region" description="Basic and acidic residues" evidence="1">
    <location>
        <begin position="1"/>
        <end position="10"/>
    </location>
</feature>
<name>A0AAD6Y7W7_9AGAR</name>
<evidence type="ECO:0000313" key="3">
    <source>
        <dbReference type="Proteomes" id="UP001219525"/>
    </source>
</evidence>
<feature type="compositionally biased region" description="Basic and acidic residues" evidence="1">
    <location>
        <begin position="39"/>
        <end position="53"/>
    </location>
</feature>
<accession>A0AAD6Y7W7</accession>
<proteinExistence type="predicted"/>
<feature type="compositionally biased region" description="Low complexity" evidence="1">
    <location>
        <begin position="25"/>
        <end position="38"/>
    </location>
</feature>
<feature type="compositionally biased region" description="Polar residues" evidence="1">
    <location>
        <begin position="273"/>
        <end position="282"/>
    </location>
</feature>
<feature type="region of interest" description="Disordered" evidence="1">
    <location>
        <begin position="92"/>
        <end position="113"/>
    </location>
</feature>
<gene>
    <name evidence="2" type="ORF">GGX14DRAFT_573385</name>
</gene>